<dbReference type="InterPro" id="IPR042099">
    <property type="entry name" value="ANL_N_sf"/>
</dbReference>
<dbReference type="PANTHER" id="PTHR43352">
    <property type="entry name" value="ACETYL-COA SYNTHETASE"/>
    <property type="match status" value="1"/>
</dbReference>
<dbReference type="PANTHER" id="PTHR43352:SF1">
    <property type="entry name" value="ANTHRANILATE--COA LIGASE"/>
    <property type="match status" value="1"/>
</dbReference>
<dbReference type="InterPro" id="IPR025110">
    <property type="entry name" value="AMP-bd_C"/>
</dbReference>
<proteinExistence type="predicted"/>
<organism evidence="4 5">
    <name type="scientific">Ottowia pentelensis</name>
    <dbReference type="NCBI Taxonomy" id="511108"/>
    <lineage>
        <taxon>Bacteria</taxon>
        <taxon>Pseudomonadati</taxon>
        <taxon>Pseudomonadota</taxon>
        <taxon>Betaproteobacteria</taxon>
        <taxon>Burkholderiales</taxon>
        <taxon>Comamonadaceae</taxon>
        <taxon>Ottowia</taxon>
    </lineage>
</organism>
<dbReference type="InterPro" id="IPR000873">
    <property type="entry name" value="AMP-dep_synth/lig_dom"/>
</dbReference>
<dbReference type="Pfam" id="PF13193">
    <property type="entry name" value="AMP-binding_C"/>
    <property type="match status" value="1"/>
</dbReference>
<evidence type="ECO:0000259" key="2">
    <source>
        <dbReference type="Pfam" id="PF00501"/>
    </source>
</evidence>
<evidence type="ECO:0000256" key="1">
    <source>
        <dbReference type="ARBA" id="ARBA00022598"/>
    </source>
</evidence>
<dbReference type="Proteomes" id="UP001589834">
    <property type="component" value="Unassembled WGS sequence"/>
</dbReference>
<protein>
    <submittedName>
        <fullName evidence="4">AMP-binding protein</fullName>
    </submittedName>
</protein>
<evidence type="ECO:0000259" key="3">
    <source>
        <dbReference type="Pfam" id="PF13193"/>
    </source>
</evidence>
<feature type="domain" description="AMP-dependent synthetase/ligase" evidence="2">
    <location>
        <begin position="49"/>
        <end position="398"/>
    </location>
</feature>
<sequence length="540" mass="58722">MSTPSAQTDSFVRDRLPPREQWPEFRYDLPELRIPDRANVATHLFDAAHRNGWDNRLMLRSPGETYTYAEANAQVNRIAEMLIKDYKLEPGNRVLLRGGNSIGMALAWLGVVKAGLIAVATMPLLRAVELGKVIDKARPALAICDVALLAEMVPAAQDAKALLPILVFGDAKRPDGMEARAARRAADWAGCATAADDVALLAFTSGTTGVPKAVITTHRDVLAACNAWPRSVLQATPDDVVTGSPPLAFTFGLGGLLLFPMAAGASVYYPDVRFSPETMVRKMRDNGITICYTAPTFYRQMAPYAKALGIPSLRICVSAGEALPDATRQLWKEATGIEMLDGIGGTEVFHIYISAAGADVRAGSIGKVVPGYQAKVVDENDNEVPRGTVGRLAMIGPTGCRYMDDARQTHYVSKGWNHPGDAFTQDEDGYFHYQARDDDMIITAGYNVGAPEVEDCLLTHPAVAECGVVGKADEVRGMIIKAFVVLRGGHSANEAMAEALQDYVKKHIAPYKYPREVEFVTVLPRTETGKLQRFKLRQQT</sequence>
<evidence type="ECO:0000313" key="4">
    <source>
        <dbReference type="EMBL" id="MFC0592364.1"/>
    </source>
</evidence>
<dbReference type="PROSITE" id="PS00455">
    <property type="entry name" value="AMP_BINDING"/>
    <property type="match status" value="1"/>
</dbReference>
<name>A0ABV6PR99_9BURK</name>
<keyword evidence="5" id="KW-1185">Reference proteome</keyword>
<accession>A0ABV6PR99</accession>
<dbReference type="SUPFAM" id="SSF56801">
    <property type="entry name" value="Acetyl-CoA synthetase-like"/>
    <property type="match status" value="1"/>
</dbReference>
<dbReference type="Gene3D" id="3.40.50.12780">
    <property type="entry name" value="N-terminal domain of ligase-like"/>
    <property type="match status" value="1"/>
</dbReference>
<dbReference type="InterPro" id="IPR045851">
    <property type="entry name" value="AMP-bd_C_sf"/>
</dbReference>
<feature type="domain" description="AMP-binding enzyme C-terminal" evidence="3">
    <location>
        <begin position="452"/>
        <end position="530"/>
    </location>
</feature>
<dbReference type="EMBL" id="JBHLTN010000014">
    <property type="protein sequence ID" value="MFC0592364.1"/>
    <property type="molecule type" value="Genomic_DNA"/>
</dbReference>
<reference evidence="4 5" key="1">
    <citation type="submission" date="2024-09" db="EMBL/GenBank/DDBJ databases">
        <authorList>
            <person name="Sun Q."/>
            <person name="Mori K."/>
        </authorList>
    </citation>
    <scope>NUCLEOTIDE SEQUENCE [LARGE SCALE GENOMIC DNA]</scope>
    <source>
        <strain evidence="4 5">NCAIM B.02336</strain>
    </source>
</reference>
<evidence type="ECO:0000313" key="5">
    <source>
        <dbReference type="Proteomes" id="UP001589834"/>
    </source>
</evidence>
<gene>
    <name evidence="4" type="ORF">ACFFGG_07330</name>
</gene>
<comment type="caution">
    <text evidence="4">The sequence shown here is derived from an EMBL/GenBank/DDBJ whole genome shotgun (WGS) entry which is preliminary data.</text>
</comment>
<dbReference type="Pfam" id="PF00501">
    <property type="entry name" value="AMP-binding"/>
    <property type="match status" value="1"/>
</dbReference>
<dbReference type="RefSeq" id="WP_377481607.1">
    <property type="nucleotide sequence ID" value="NZ_JBHLTN010000014.1"/>
</dbReference>
<dbReference type="Gene3D" id="3.30.300.30">
    <property type="match status" value="1"/>
</dbReference>
<dbReference type="InterPro" id="IPR020845">
    <property type="entry name" value="AMP-binding_CS"/>
</dbReference>
<keyword evidence="1" id="KW-0436">Ligase</keyword>